<reference evidence="2 3" key="1">
    <citation type="submission" date="2019-03" db="EMBL/GenBank/DDBJ databases">
        <title>Tal1 in Xanthomonas translucens pv. cerealis Contributes to Virulence in Bacterial Leaf Streak of Wheat.</title>
        <authorList>
            <person name="Shah S.M.A."/>
            <person name="Haq F."/>
            <person name="Ma W."/>
            <person name="Xu X."/>
            <person name="Wang S."/>
            <person name="Xu Z."/>
            <person name="Zou L."/>
            <person name="Zhu B."/>
            <person name="Chen G."/>
        </authorList>
    </citation>
    <scope>NUCLEOTIDE SEQUENCE [LARGE SCALE GENOMIC DNA]</scope>
    <source>
        <strain evidence="2 3">01</strain>
    </source>
</reference>
<dbReference type="EMBL" id="CP038228">
    <property type="protein sequence ID" value="QDI02946.1"/>
    <property type="molecule type" value="Genomic_DNA"/>
</dbReference>
<feature type="chain" id="PRO_5022050163" description="Secreted protein" evidence="1">
    <location>
        <begin position="23"/>
        <end position="197"/>
    </location>
</feature>
<dbReference type="AlphaFoldDB" id="A0A514EA74"/>
<evidence type="ECO:0000313" key="2">
    <source>
        <dbReference type="EMBL" id="QDI02946.1"/>
    </source>
</evidence>
<proteinExistence type="predicted"/>
<evidence type="ECO:0000313" key="3">
    <source>
        <dbReference type="Proteomes" id="UP000319349"/>
    </source>
</evidence>
<keyword evidence="1" id="KW-0732">Signal</keyword>
<feature type="signal peptide" evidence="1">
    <location>
        <begin position="1"/>
        <end position="22"/>
    </location>
</feature>
<name>A0A514EA74_9XANT</name>
<accession>A0A514EA74</accession>
<evidence type="ECO:0000256" key="1">
    <source>
        <dbReference type="SAM" id="SignalP"/>
    </source>
</evidence>
<evidence type="ECO:0008006" key="4">
    <source>
        <dbReference type="Google" id="ProtNLM"/>
    </source>
</evidence>
<dbReference type="Proteomes" id="UP000319349">
    <property type="component" value="Chromosome"/>
</dbReference>
<keyword evidence="3" id="KW-1185">Reference proteome</keyword>
<gene>
    <name evidence="2" type="ORF">E4A48_03865</name>
</gene>
<protein>
    <recommendedName>
        <fullName evidence="4">Secreted protein</fullName>
    </recommendedName>
</protein>
<dbReference type="RefSeq" id="WP_039005392.1">
    <property type="nucleotide sequence ID" value="NZ_CM003052.1"/>
</dbReference>
<sequence length="197" mass="20177">MNTIALALLALLAMSAAAPASAQYADAKALHQAATGTRFQAGRASFRLLPDAVVRSTSAMAQTTLQDAEPAARDGDGVVAARIGPYAVVLNGSGRIASATDARTAGTSGMRVAINERSGQPVLLTGRLKLFGTTPDVAQALASRSAGSVVYASDIDGSAMLDYGSADAALRAWQQLRDAPGTREVAMDMIQGVNQTL</sequence>
<organism evidence="2 3">
    <name type="scientific">Xanthomonas cerealis pv. cerealis</name>
    <dbReference type="NCBI Taxonomy" id="152263"/>
    <lineage>
        <taxon>Bacteria</taxon>
        <taxon>Pseudomonadati</taxon>
        <taxon>Pseudomonadota</taxon>
        <taxon>Gammaproteobacteria</taxon>
        <taxon>Lysobacterales</taxon>
        <taxon>Lysobacteraceae</taxon>
        <taxon>Xanthomonas</taxon>
        <taxon>Xanthomonas translucens group</taxon>
        <taxon>Xanthomonas cerealis</taxon>
    </lineage>
</organism>